<keyword evidence="12" id="KW-0067">ATP-binding</keyword>
<evidence type="ECO:0000256" key="12">
    <source>
        <dbReference type="ARBA" id="ARBA00022840"/>
    </source>
</evidence>
<keyword evidence="10" id="KW-0547">Nucleotide-binding</keyword>
<dbReference type="Gene3D" id="2.40.33.10">
    <property type="entry name" value="PK beta-barrel domain-like"/>
    <property type="match status" value="1"/>
</dbReference>
<evidence type="ECO:0000256" key="9">
    <source>
        <dbReference type="ARBA" id="ARBA00022723"/>
    </source>
</evidence>
<dbReference type="NCBIfam" id="NF004978">
    <property type="entry name" value="PRK06354.1"/>
    <property type="match status" value="1"/>
</dbReference>
<organism evidence="22 23">
    <name type="scientific">Microcella pacifica</name>
    <dbReference type="NCBI Taxonomy" id="2591847"/>
    <lineage>
        <taxon>Bacteria</taxon>
        <taxon>Bacillati</taxon>
        <taxon>Actinomycetota</taxon>
        <taxon>Actinomycetes</taxon>
        <taxon>Micrococcales</taxon>
        <taxon>Microbacteriaceae</taxon>
        <taxon>Microcella</taxon>
    </lineage>
</organism>
<comment type="catalytic activity">
    <reaction evidence="17 19">
        <text>pyruvate + ATP = phosphoenolpyruvate + ADP + H(+)</text>
        <dbReference type="Rhea" id="RHEA:18157"/>
        <dbReference type="ChEBI" id="CHEBI:15361"/>
        <dbReference type="ChEBI" id="CHEBI:15378"/>
        <dbReference type="ChEBI" id="CHEBI:30616"/>
        <dbReference type="ChEBI" id="CHEBI:58702"/>
        <dbReference type="ChEBI" id="CHEBI:456216"/>
        <dbReference type="EC" id="2.7.1.40"/>
    </reaction>
</comment>
<evidence type="ECO:0000256" key="15">
    <source>
        <dbReference type="ARBA" id="ARBA00023152"/>
    </source>
</evidence>
<evidence type="ECO:0000256" key="17">
    <source>
        <dbReference type="ARBA" id="ARBA00048152"/>
    </source>
</evidence>
<evidence type="ECO:0000256" key="7">
    <source>
        <dbReference type="ARBA" id="ARBA00018587"/>
    </source>
</evidence>
<dbReference type="PROSITE" id="PS00110">
    <property type="entry name" value="PYRUVATE_KINASE"/>
    <property type="match status" value="1"/>
</dbReference>
<dbReference type="InterPro" id="IPR011037">
    <property type="entry name" value="Pyrv_Knase-like_insert_dom_sf"/>
</dbReference>
<gene>
    <name evidence="22" type="primary">pyk</name>
    <name evidence="22" type="ORF">FK219_001595</name>
</gene>
<keyword evidence="23" id="KW-1185">Reference proteome</keyword>
<feature type="domain" description="Pyruvate kinase barrel" evidence="20">
    <location>
        <begin position="1"/>
        <end position="322"/>
    </location>
</feature>
<dbReference type="InterPro" id="IPR036918">
    <property type="entry name" value="Pyrv_Knase_C_sf"/>
</dbReference>
<dbReference type="RefSeq" id="WP_152582856.1">
    <property type="nucleotide sequence ID" value="NZ_VIKT02000002.1"/>
</dbReference>
<dbReference type="GO" id="GO:0000287">
    <property type="term" value="F:magnesium ion binding"/>
    <property type="evidence" value="ECO:0007669"/>
    <property type="project" value="UniProtKB-UniRule"/>
</dbReference>
<dbReference type="GO" id="GO:0016301">
    <property type="term" value="F:kinase activity"/>
    <property type="evidence" value="ECO:0007669"/>
    <property type="project" value="UniProtKB-KW"/>
</dbReference>
<dbReference type="PRINTS" id="PR01050">
    <property type="entry name" value="PYRUVTKNASE"/>
</dbReference>
<evidence type="ECO:0000256" key="16">
    <source>
        <dbReference type="ARBA" id="ARBA00023317"/>
    </source>
</evidence>
<proteinExistence type="inferred from homology"/>
<evidence type="ECO:0000256" key="3">
    <source>
        <dbReference type="ARBA" id="ARBA00004997"/>
    </source>
</evidence>
<dbReference type="FunFam" id="2.40.33.10:FF:000001">
    <property type="entry name" value="Pyruvate kinase"/>
    <property type="match status" value="1"/>
</dbReference>
<evidence type="ECO:0000256" key="6">
    <source>
        <dbReference type="ARBA" id="ARBA00012142"/>
    </source>
</evidence>
<dbReference type="SUPFAM" id="SSF50800">
    <property type="entry name" value="PK beta-barrel domain-like"/>
    <property type="match status" value="1"/>
</dbReference>
<evidence type="ECO:0000313" key="22">
    <source>
        <dbReference type="EMBL" id="NHF61944.1"/>
    </source>
</evidence>
<evidence type="ECO:0000256" key="8">
    <source>
        <dbReference type="ARBA" id="ARBA00022679"/>
    </source>
</evidence>
<dbReference type="EC" id="2.7.1.40" evidence="6 18"/>
<dbReference type="InterPro" id="IPR015795">
    <property type="entry name" value="Pyrv_Knase_C"/>
</dbReference>
<evidence type="ECO:0000256" key="11">
    <source>
        <dbReference type="ARBA" id="ARBA00022777"/>
    </source>
</evidence>
<keyword evidence="11 19" id="KW-0418">Kinase</keyword>
<dbReference type="Pfam" id="PF02887">
    <property type="entry name" value="PK_C"/>
    <property type="match status" value="1"/>
</dbReference>
<dbReference type="InterPro" id="IPR015793">
    <property type="entry name" value="Pyrv_Knase_brl"/>
</dbReference>
<evidence type="ECO:0000259" key="20">
    <source>
        <dbReference type="Pfam" id="PF00224"/>
    </source>
</evidence>
<dbReference type="PANTHER" id="PTHR11817">
    <property type="entry name" value="PYRUVATE KINASE"/>
    <property type="match status" value="1"/>
</dbReference>
<dbReference type="NCBIfam" id="TIGR01064">
    <property type="entry name" value="pyruv_kin"/>
    <property type="match status" value="1"/>
</dbReference>
<comment type="pathway">
    <text evidence="3 19">Carbohydrate degradation; glycolysis; pyruvate from D-glyceraldehyde 3-phosphate: step 5/5.</text>
</comment>
<keyword evidence="14" id="KW-0630">Potassium</keyword>
<sequence length="485" mass="51984">MRRAKIVATLGPATSSYENIRAIIEAGVDVARMNLSHGTYDVHEEVYGNVRKAAEDTGRPVAILVDLQGPKIRLGKFSDGPHELAEGDIFTITTEDVLGTKEQCGTTFKGLPQDVKPGDFLLVDDGKVKLRVLDTDGVRVRTEVVVAGAVSNNKGINLPGVAVNVPALSEKDEDDLRWGLRLGADYIALSFVRNASDITRVHEIMREEGVTLPVIAKIEKPQAVDALEEIVDAFDGIMVARGDLGVELPLEAVPIVQKRAVELARRMAKPVIVATQMLESMISSPIPTRAETSDVANAVLDGADAVMLSGETSVGEFPVITVSTMARIVAATEEHGLERIPPLGTKPRTQGGAITLAAAEVAEFVEAKYVCVFTEGGDSARRMSRLRFRIPMKAFTPNPHVQRRMSLTWGIESFLVKSVTHTDAMYRQVDDVLLGRGLAETGDKVVVISGSPPGVSGGTNDIRVHTVGDTVGTELPAWISGGSVE</sequence>
<dbReference type="InterPro" id="IPR001697">
    <property type="entry name" value="Pyr_Knase"/>
</dbReference>
<evidence type="ECO:0000259" key="21">
    <source>
        <dbReference type="Pfam" id="PF02887"/>
    </source>
</evidence>
<dbReference type="NCBIfam" id="NF004886">
    <property type="entry name" value="PRK06247.1"/>
    <property type="match status" value="1"/>
</dbReference>
<dbReference type="Gene3D" id="3.20.20.60">
    <property type="entry name" value="Phosphoenolpyruvate-binding domains"/>
    <property type="match status" value="1"/>
</dbReference>
<dbReference type="FunFam" id="3.40.1380.20:FF:000009">
    <property type="entry name" value="Pyruvate kinase"/>
    <property type="match status" value="1"/>
</dbReference>
<dbReference type="InterPro" id="IPR018209">
    <property type="entry name" value="Pyrv_Knase_AS"/>
</dbReference>
<evidence type="ECO:0000256" key="2">
    <source>
        <dbReference type="ARBA" id="ARBA00001958"/>
    </source>
</evidence>
<evidence type="ECO:0000256" key="5">
    <source>
        <dbReference type="ARBA" id="ARBA00011881"/>
    </source>
</evidence>
<evidence type="ECO:0000256" key="10">
    <source>
        <dbReference type="ARBA" id="ARBA00022741"/>
    </source>
</evidence>
<name>A0A9E5JLS2_9MICO</name>
<dbReference type="GO" id="GO:0030955">
    <property type="term" value="F:potassium ion binding"/>
    <property type="evidence" value="ECO:0007669"/>
    <property type="project" value="UniProtKB-UniRule"/>
</dbReference>
<evidence type="ECO:0000313" key="23">
    <source>
        <dbReference type="Proteomes" id="UP000818266"/>
    </source>
</evidence>
<keyword evidence="9" id="KW-0479">Metal-binding</keyword>
<dbReference type="SUPFAM" id="SSF51621">
    <property type="entry name" value="Phosphoenolpyruvate/pyruvate domain"/>
    <property type="match status" value="1"/>
</dbReference>
<keyword evidence="15 19" id="KW-0324">Glycolysis</keyword>
<keyword evidence="8 19" id="KW-0808">Transferase</keyword>
<dbReference type="InterPro" id="IPR040442">
    <property type="entry name" value="Pyrv_kinase-like_dom_sf"/>
</dbReference>
<comment type="cofactor">
    <cofactor evidence="2">
        <name>K(+)</name>
        <dbReference type="ChEBI" id="CHEBI:29103"/>
    </cofactor>
</comment>
<dbReference type="SUPFAM" id="SSF52935">
    <property type="entry name" value="PK C-terminal domain-like"/>
    <property type="match status" value="1"/>
</dbReference>
<comment type="cofactor">
    <cofactor evidence="1">
        <name>Mg(2+)</name>
        <dbReference type="ChEBI" id="CHEBI:18420"/>
    </cofactor>
</comment>
<comment type="caution">
    <text evidence="22">The sequence shown here is derived from an EMBL/GenBank/DDBJ whole genome shotgun (WGS) entry which is preliminary data.</text>
</comment>
<evidence type="ECO:0000256" key="4">
    <source>
        <dbReference type="ARBA" id="ARBA00008663"/>
    </source>
</evidence>
<dbReference type="GO" id="GO:0004743">
    <property type="term" value="F:pyruvate kinase activity"/>
    <property type="evidence" value="ECO:0007669"/>
    <property type="project" value="UniProtKB-UniRule"/>
</dbReference>
<dbReference type="EMBL" id="VIKT02000002">
    <property type="protein sequence ID" value="NHF61944.1"/>
    <property type="molecule type" value="Genomic_DNA"/>
</dbReference>
<evidence type="ECO:0000256" key="14">
    <source>
        <dbReference type="ARBA" id="ARBA00022958"/>
    </source>
</evidence>
<dbReference type="InterPro" id="IPR015806">
    <property type="entry name" value="Pyrv_Knase_insert_dom_sf"/>
</dbReference>
<reference evidence="22 23" key="2">
    <citation type="submission" date="2020-03" db="EMBL/GenBank/DDBJ databases">
        <title>Chryseoglobus sp. isolated from a deep-sea seamount.</title>
        <authorList>
            <person name="Zhang D.-C."/>
        </authorList>
    </citation>
    <scope>NUCLEOTIDE SEQUENCE [LARGE SCALE GENOMIC DNA]</scope>
    <source>
        <strain evidence="22 23">KN1116</strain>
    </source>
</reference>
<dbReference type="Gene3D" id="3.40.1380.20">
    <property type="entry name" value="Pyruvate kinase, C-terminal domain"/>
    <property type="match status" value="1"/>
</dbReference>
<evidence type="ECO:0000256" key="18">
    <source>
        <dbReference type="NCBIfam" id="TIGR01064"/>
    </source>
</evidence>
<dbReference type="GO" id="GO:0005524">
    <property type="term" value="F:ATP binding"/>
    <property type="evidence" value="ECO:0007669"/>
    <property type="project" value="UniProtKB-KW"/>
</dbReference>
<dbReference type="Proteomes" id="UP000818266">
    <property type="component" value="Unassembled WGS sequence"/>
</dbReference>
<dbReference type="NCBIfam" id="NF004491">
    <property type="entry name" value="PRK05826.1"/>
    <property type="match status" value="1"/>
</dbReference>
<keyword evidence="13 19" id="KW-0460">Magnesium</keyword>
<reference evidence="22 23" key="1">
    <citation type="submission" date="2019-06" db="EMBL/GenBank/DDBJ databases">
        <authorList>
            <person name="De-Chao Zhang Q."/>
        </authorList>
    </citation>
    <scope>NUCLEOTIDE SEQUENCE [LARGE SCALE GENOMIC DNA]</scope>
    <source>
        <strain evidence="22 23">KN1116</strain>
    </source>
</reference>
<evidence type="ECO:0000256" key="19">
    <source>
        <dbReference type="RuleBase" id="RU000504"/>
    </source>
</evidence>
<accession>A0A9E5JLS2</accession>
<dbReference type="AlphaFoldDB" id="A0A9E5JLS2"/>
<keyword evidence="16 22" id="KW-0670">Pyruvate</keyword>
<dbReference type="Pfam" id="PF00224">
    <property type="entry name" value="PK"/>
    <property type="match status" value="1"/>
</dbReference>
<evidence type="ECO:0000256" key="1">
    <source>
        <dbReference type="ARBA" id="ARBA00001946"/>
    </source>
</evidence>
<dbReference type="OrthoDB" id="9812123at2"/>
<dbReference type="InterPro" id="IPR015813">
    <property type="entry name" value="Pyrv/PenolPyrv_kinase-like_dom"/>
</dbReference>
<comment type="similarity">
    <text evidence="4 19">Belongs to the pyruvate kinase family.</text>
</comment>
<evidence type="ECO:0000256" key="13">
    <source>
        <dbReference type="ARBA" id="ARBA00022842"/>
    </source>
</evidence>
<protein>
    <recommendedName>
        <fullName evidence="7 18">Pyruvate kinase</fullName>
        <ecNumber evidence="6 18">2.7.1.40</ecNumber>
    </recommendedName>
</protein>
<feature type="domain" description="Pyruvate kinase C-terminal" evidence="21">
    <location>
        <begin position="353"/>
        <end position="465"/>
    </location>
</feature>
<comment type="subunit">
    <text evidence="5">Homotetramer.</text>
</comment>